<gene>
    <name evidence="2" type="ORF">CTI12_AA004390</name>
</gene>
<protein>
    <submittedName>
        <fullName evidence="2">TO45-2</fullName>
    </submittedName>
</protein>
<feature type="region of interest" description="Disordered" evidence="1">
    <location>
        <begin position="843"/>
        <end position="870"/>
    </location>
</feature>
<feature type="compositionally biased region" description="Polar residues" evidence="1">
    <location>
        <begin position="861"/>
        <end position="870"/>
    </location>
</feature>
<feature type="region of interest" description="Disordered" evidence="1">
    <location>
        <begin position="480"/>
        <end position="507"/>
    </location>
</feature>
<dbReference type="AlphaFoldDB" id="A0A2U1QJG5"/>
<dbReference type="Proteomes" id="UP000245207">
    <property type="component" value="Unassembled WGS sequence"/>
</dbReference>
<evidence type="ECO:0000313" key="3">
    <source>
        <dbReference type="Proteomes" id="UP000245207"/>
    </source>
</evidence>
<sequence length="1015" mass="113937">MLENHQQTWKLEYGIDMFLGLLVGFQQLVSRAVFGSRVEARSICFEGVYCSVLEQLLGVKLSAARLIGFQGLDIMGSRNKQQVLNSVLEGLFQTRFDTRFLGGLGFDLQNVSRVFLLLQPQGTRLEGFFEGWFCPGRSCDKTNSKVLGFSRCQGYRHGLRKFKVSVEVETKKKRHQVLWKGCGTKYCSVFFGGRVLLNTTAIQNVEKENVSDKVEGKLFSYGCVICNVYIILGISYLLTCFFHSNDHENVGLALDCCKGVKKNPCKKSSKWRLPADKKVIFGQGSAVHDPRVENAVAANGGAEGMASDLLRESQRKRRKNQTIGDYCSFGMLFGCGRRQTERQSLGKGLAGHNPGVENMGPRNDGIEDFEVLGMSSETGWGKRKRCCVANEVDVHNEAPEDTESRNVGTEDCWMWMYRLSTLIWEIAVGHASIAKQSFGMASDLLRESQRKRRKNQTIGDYCSFGMLSGCGRRQTERQSLGKGLAGHNPGVENMGPRNDGIEGLKRKRGKNQVSGDFDCWMWMYSLSTLIWVIAVGHASIAKQSFGMPNAWKDIPEITTHSIMTPKGRTSNRKKKVPNWFKDMDCELMKGKDTDLRSDDDVRGIKIGKRGNNKGENCLKAKEIAISDVLENEGCLDRIRSEIDKGKECLDDSEFPALQESVGRKGMCNKEADDDLSDRGNIKVQSELNEQNAKVVSHTEITVSPTELVDVCTNEPAETRFCGQMMIKRTGREHCGKDERYMLGCFKLIGYPPNFGKRNGYTGTNSNQGAQNFNKRFIKNNSVGSNSLSSFSDEQISKLLSLIKDTSVNDDEKGKDSVIETCQDLDHTNFFDKVVYEDLDMPYDEKNINDKPSNDGNKHANSHSVSKNSFLDGSPTINPFEVVQEKQDVPQKAEIIDSEEVGMTEEVLVNPTFPEQLVTISKGFMKEYRRHLTELLRKNKDVFVWQPADMTGFPRRLIKHHLTVNILDLPVAQKKHNLSVEKNQEVSNEVEEWLKAGIKHSIVNINGSCRNTPSSN</sequence>
<name>A0A2U1QJG5_ARTAN</name>
<accession>A0A2U1QJG5</accession>
<reference evidence="2 3" key="1">
    <citation type="journal article" date="2018" name="Mol. Plant">
        <title>The genome of Artemisia annua provides insight into the evolution of Asteraceae family and artemisinin biosynthesis.</title>
        <authorList>
            <person name="Shen Q."/>
            <person name="Zhang L."/>
            <person name="Liao Z."/>
            <person name="Wang S."/>
            <person name="Yan T."/>
            <person name="Shi P."/>
            <person name="Liu M."/>
            <person name="Fu X."/>
            <person name="Pan Q."/>
            <person name="Wang Y."/>
            <person name="Lv Z."/>
            <person name="Lu X."/>
            <person name="Zhang F."/>
            <person name="Jiang W."/>
            <person name="Ma Y."/>
            <person name="Chen M."/>
            <person name="Hao X."/>
            <person name="Li L."/>
            <person name="Tang Y."/>
            <person name="Lv G."/>
            <person name="Zhou Y."/>
            <person name="Sun X."/>
            <person name="Brodelius P.E."/>
            <person name="Rose J.K.C."/>
            <person name="Tang K."/>
        </authorList>
    </citation>
    <scope>NUCLEOTIDE SEQUENCE [LARGE SCALE GENOMIC DNA]</scope>
    <source>
        <strain evidence="3">cv. Huhao1</strain>
        <tissue evidence="2">Leaf</tissue>
    </source>
</reference>
<evidence type="ECO:0000256" key="1">
    <source>
        <dbReference type="SAM" id="MobiDB-lite"/>
    </source>
</evidence>
<proteinExistence type="predicted"/>
<dbReference type="EMBL" id="PKPP01000080">
    <property type="protein sequence ID" value="PWA98146.1"/>
    <property type="molecule type" value="Genomic_DNA"/>
</dbReference>
<keyword evidence="3" id="KW-1185">Reference proteome</keyword>
<evidence type="ECO:0000313" key="2">
    <source>
        <dbReference type="EMBL" id="PWA98146.1"/>
    </source>
</evidence>
<comment type="caution">
    <text evidence="2">The sequence shown here is derived from an EMBL/GenBank/DDBJ whole genome shotgun (WGS) entry which is preliminary data.</text>
</comment>
<dbReference type="OrthoDB" id="1928766at2759"/>
<organism evidence="2 3">
    <name type="scientific">Artemisia annua</name>
    <name type="common">Sweet wormwood</name>
    <dbReference type="NCBI Taxonomy" id="35608"/>
    <lineage>
        <taxon>Eukaryota</taxon>
        <taxon>Viridiplantae</taxon>
        <taxon>Streptophyta</taxon>
        <taxon>Embryophyta</taxon>
        <taxon>Tracheophyta</taxon>
        <taxon>Spermatophyta</taxon>
        <taxon>Magnoliopsida</taxon>
        <taxon>eudicotyledons</taxon>
        <taxon>Gunneridae</taxon>
        <taxon>Pentapetalae</taxon>
        <taxon>asterids</taxon>
        <taxon>campanulids</taxon>
        <taxon>Asterales</taxon>
        <taxon>Asteraceae</taxon>
        <taxon>Asteroideae</taxon>
        <taxon>Anthemideae</taxon>
        <taxon>Artemisiinae</taxon>
        <taxon>Artemisia</taxon>
    </lineage>
</organism>
<feature type="compositionally biased region" description="Basic and acidic residues" evidence="1">
    <location>
        <begin position="843"/>
        <end position="857"/>
    </location>
</feature>